<evidence type="ECO:0000313" key="4">
    <source>
        <dbReference type="Proteomes" id="UP000706333"/>
    </source>
</evidence>
<feature type="signal peptide" evidence="1">
    <location>
        <begin position="1"/>
        <end position="30"/>
    </location>
</feature>
<comment type="caution">
    <text evidence="3">The sequence shown here is derived from an EMBL/GenBank/DDBJ whole genome shotgun (WGS) entry which is preliminary data.</text>
</comment>
<evidence type="ECO:0000256" key="1">
    <source>
        <dbReference type="SAM" id="SignalP"/>
    </source>
</evidence>
<keyword evidence="1" id="KW-0732">Signal</keyword>
<dbReference type="Pfam" id="PF07486">
    <property type="entry name" value="Hydrolase_2"/>
    <property type="match status" value="1"/>
</dbReference>
<feature type="domain" description="Cell wall hydrolase SleB" evidence="2">
    <location>
        <begin position="90"/>
        <end position="199"/>
    </location>
</feature>
<organism evidence="3 4">
    <name type="scientific">Rhodobaculum claviforme</name>
    <dbReference type="NCBI Taxonomy" id="1549854"/>
    <lineage>
        <taxon>Bacteria</taxon>
        <taxon>Pseudomonadati</taxon>
        <taxon>Pseudomonadota</taxon>
        <taxon>Alphaproteobacteria</taxon>
        <taxon>Rhodobacterales</taxon>
        <taxon>Paracoccaceae</taxon>
        <taxon>Rhodobaculum</taxon>
    </lineage>
</organism>
<gene>
    <name evidence="3" type="ORF">CCR87_14760</name>
</gene>
<sequence>MSMKTAFAPHPSIFAVALAGLCLGAAPVGANSLPDPRIGALFQVEKSALDAVAPGHVERILEVGAATRAHALDDGDLTCLARALYHEARGEGETGMRAVAEVVLNRTESAEFPDSVCGVVEQGSGNGRGCQFSFVCDGAERRGLERAAWARAKDLAEEMAEGAPRELTDGATHFHTVAVNPRWARVYELTAQIGAHRFYRRPLEMASN</sequence>
<keyword evidence="4" id="KW-1185">Reference proteome</keyword>
<reference evidence="3" key="1">
    <citation type="submission" date="2017-05" db="EMBL/GenBank/DDBJ databases">
        <authorList>
            <person name="Imhoff J.F."/>
            <person name="Rahn T."/>
            <person name="Kuenzel S."/>
            <person name="Neulinger S.C."/>
        </authorList>
    </citation>
    <scope>NUCLEOTIDE SEQUENCE</scope>
    <source>
        <strain evidence="3">LMG 28126</strain>
    </source>
</reference>
<feature type="chain" id="PRO_5036838228" description="Cell wall hydrolase SleB domain-containing protein" evidence="1">
    <location>
        <begin position="31"/>
        <end position="208"/>
    </location>
</feature>
<dbReference type="Gene3D" id="1.10.10.2520">
    <property type="entry name" value="Cell wall hydrolase SleB, domain 1"/>
    <property type="match status" value="1"/>
</dbReference>
<dbReference type="EMBL" id="NHSD01000312">
    <property type="protein sequence ID" value="MBK5928576.1"/>
    <property type="molecule type" value="Genomic_DNA"/>
</dbReference>
<dbReference type="Proteomes" id="UP000706333">
    <property type="component" value="Unassembled WGS sequence"/>
</dbReference>
<dbReference type="GO" id="GO:0016787">
    <property type="term" value="F:hydrolase activity"/>
    <property type="evidence" value="ECO:0007669"/>
    <property type="project" value="InterPro"/>
</dbReference>
<dbReference type="InterPro" id="IPR042047">
    <property type="entry name" value="SleB_dom1"/>
</dbReference>
<proteinExistence type="predicted"/>
<evidence type="ECO:0000259" key="2">
    <source>
        <dbReference type="Pfam" id="PF07486"/>
    </source>
</evidence>
<dbReference type="AlphaFoldDB" id="A0A934WJZ6"/>
<evidence type="ECO:0000313" key="3">
    <source>
        <dbReference type="EMBL" id="MBK5928576.1"/>
    </source>
</evidence>
<accession>A0A934WJZ6</accession>
<reference evidence="3" key="2">
    <citation type="journal article" date="2020" name="Microorganisms">
        <title>Osmotic Adaptation and Compatible Solute Biosynthesis of Phototrophic Bacteria as Revealed from Genome Analyses.</title>
        <authorList>
            <person name="Imhoff J.F."/>
            <person name="Rahn T."/>
            <person name="Kunzel S."/>
            <person name="Keller A."/>
            <person name="Neulinger S.C."/>
        </authorList>
    </citation>
    <scope>NUCLEOTIDE SEQUENCE</scope>
    <source>
        <strain evidence="3">LMG 28126</strain>
    </source>
</reference>
<dbReference type="InterPro" id="IPR011105">
    <property type="entry name" value="Cell_wall_hydrolase_SleB"/>
</dbReference>
<dbReference type="RefSeq" id="WP_201158338.1">
    <property type="nucleotide sequence ID" value="NZ_NHSD01000312.1"/>
</dbReference>
<protein>
    <recommendedName>
        <fullName evidence="2">Cell wall hydrolase SleB domain-containing protein</fullName>
    </recommendedName>
</protein>
<name>A0A934WJZ6_9RHOB</name>